<dbReference type="InterPro" id="IPR045269">
    <property type="entry name" value="Atg1-like"/>
</dbReference>
<reference evidence="2 3" key="1">
    <citation type="submission" date="2019-12" db="EMBL/GenBank/DDBJ databases">
        <title>Chromosome-level assembly of the Caenorhabditis remanei genome.</title>
        <authorList>
            <person name="Teterina A.A."/>
            <person name="Willis J.H."/>
            <person name="Phillips P.C."/>
        </authorList>
    </citation>
    <scope>NUCLEOTIDE SEQUENCE [LARGE SCALE GENOMIC DNA]</scope>
    <source>
        <strain evidence="2 3">PX506</strain>
        <tissue evidence="2">Whole organism</tissue>
    </source>
</reference>
<sequence>MDEQFIANRKVLNMKKVSHKNLIQIYNYFKSPDRVYLVMEMMSTTLASVMESTGEIEEYDASRIMKEIGDGLAYCHRKKLIHRDCKPENILISERDLKLGDFGVSTFEEGGTVCGTSAFMAPEMFLGESHSFVVDSWAMGCVLYEMLTAKRAFNGPVGRVEKKGDRWKIDTKISFSPDISEVLAGLLQFKPKYRWNMQQLLSSNWLFAQDEKREQEIT</sequence>
<dbReference type="Proteomes" id="UP000483820">
    <property type="component" value="Chromosome III"/>
</dbReference>
<accession>A0A6A5H4B8</accession>
<dbReference type="GO" id="GO:0006914">
    <property type="term" value="P:autophagy"/>
    <property type="evidence" value="ECO:0007669"/>
    <property type="project" value="UniProtKB-ARBA"/>
</dbReference>
<dbReference type="InterPro" id="IPR011009">
    <property type="entry name" value="Kinase-like_dom_sf"/>
</dbReference>
<dbReference type="PROSITE" id="PS50011">
    <property type="entry name" value="PROTEIN_KINASE_DOM"/>
    <property type="match status" value="1"/>
</dbReference>
<feature type="domain" description="Protein kinase" evidence="1">
    <location>
        <begin position="1"/>
        <end position="206"/>
    </location>
</feature>
<dbReference type="GO" id="GO:0010506">
    <property type="term" value="P:regulation of autophagy"/>
    <property type="evidence" value="ECO:0007669"/>
    <property type="project" value="InterPro"/>
</dbReference>
<gene>
    <name evidence="2" type="ORF">GCK72_010299</name>
</gene>
<evidence type="ECO:0000313" key="3">
    <source>
        <dbReference type="Proteomes" id="UP000483820"/>
    </source>
</evidence>
<evidence type="ECO:0000259" key="1">
    <source>
        <dbReference type="PROSITE" id="PS50011"/>
    </source>
</evidence>
<comment type="caution">
    <text evidence="2">The sequence shown here is derived from an EMBL/GenBank/DDBJ whole genome shotgun (WGS) entry which is preliminary data.</text>
</comment>
<proteinExistence type="predicted"/>
<protein>
    <recommendedName>
        <fullName evidence="1">Protein kinase domain-containing protein</fullName>
    </recommendedName>
</protein>
<dbReference type="PANTHER" id="PTHR24348">
    <property type="entry name" value="SERINE/THREONINE-PROTEIN KINASE UNC-51-RELATED"/>
    <property type="match status" value="1"/>
</dbReference>
<name>A0A6A5H4B8_CAERE</name>
<dbReference type="AlphaFoldDB" id="A0A6A5H4B8"/>
<dbReference type="RefSeq" id="XP_053587365.1">
    <property type="nucleotide sequence ID" value="XM_053727788.1"/>
</dbReference>
<dbReference type="KEGG" id="crq:GCK72_010299"/>
<dbReference type="InterPro" id="IPR000719">
    <property type="entry name" value="Prot_kinase_dom"/>
</dbReference>
<dbReference type="GO" id="GO:0005737">
    <property type="term" value="C:cytoplasm"/>
    <property type="evidence" value="ECO:0007669"/>
    <property type="project" value="TreeGrafter"/>
</dbReference>
<evidence type="ECO:0000313" key="2">
    <source>
        <dbReference type="EMBL" id="KAF1762037.1"/>
    </source>
</evidence>
<dbReference type="Gene3D" id="1.10.510.10">
    <property type="entry name" value="Transferase(Phosphotransferase) domain 1"/>
    <property type="match status" value="1"/>
</dbReference>
<organism evidence="2 3">
    <name type="scientific">Caenorhabditis remanei</name>
    <name type="common">Caenorhabditis vulgaris</name>
    <dbReference type="NCBI Taxonomy" id="31234"/>
    <lineage>
        <taxon>Eukaryota</taxon>
        <taxon>Metazoa</taxon>
        <taxon>Ecdysozoa</taxon>
        <taxon>Nematoda</taxon>
        <taxon>Chromadorea</taxon>
        <taxon>Rhabditida</taxon>
        <taxon>Rhabditina</taxon>
        <taxon>Rhabditomorpha</taxon>
        <taxon>Rhabditoidea</taxon>
        <taxon>Rhabditidae</taxon>
        <taxon>Peloderinae</taxon>
        <taxon>Caenorhabditis</taxon>
    </lineage>
</organism>
<dbReference type="EMBL" id="WUAV01000003">
    <property type="protein sequence ID" value="KAF1762037.1"/>
    <property type="molecule type" value="Genomic_DNA"/>
</dbReference>
<dbReference type="SUPFAM" id="SSF56112">
    <property type="entry name" value="Protein kinase-like (PK-like)"/>
    <property type="match status" value="1"/>
</dbReference>
<dbReference type="GO" id="GO:0005524">
    <property type="term" value="F:ATP binding"/>
    <property type="evidence" value="ECO:0007669"/>
    <property type="project" value="InterPro"/>
</dbReference>
<dbReference type="CTD" id="78774976"/>
<dbReference type="Pfam" id="PF00069">
    <property type="entry name" value="Pkinase"/>
    <property type="match status" value="1"/>
</dbReference>
<dbReference type="GeneID" id="78774976"/>
<dbReference type="GO" id="GO:0004674">
    <property type="term" value="F:protein serine/threonine kinase activity"/>
    <property type="evidence" value="ECO:0007669"/>
    <property type="project" value="InterPro"/>
</dbReference>